<accession>A0ABR2ZKJ6</accession>
<proteinExistence type="predicted"/>
<sequence length="170" mass="18824">MSRIVSIGESLRAHIGSERQKWLNEEAEAFVQPIESILEEVVANLGKLEIYSNDLVGYKTSFDQYVAKIESAMSTIGTLNIKSILKVLLWIGIQTELLRITCIHILLPSCDLDLAEIANLADENGPQCDLSSLEQLADVYVTVQEKAVALLESAVKHSLAKSIRAKVMRQ</sequence>
<name>A0ABR2ZKJ6_9AGAR</name>
<evidence type="ECO:0000313" key="1">
    <source>
        <dbReference type="EMBL" id="KAL0062211.1"/>
    </source>
</evidence>
<dbReference type="Proteomes" id="UP001437256">
    <property type="component" value="Unassembled WGS sequence"/>
</dbReference>
<organism evidence="1 2">
    <name type="scientific">Marasmius tenuissimus</name>
    <dbReference type="NCBI Taxonomy" id="585030"/>
    <lineage>
        <taxon>Eukaryota</taxon>
        <taxon>Fungi</taxon>
        <taxon>Dikarya</taxon>
        <taxon>Basidiomycota</taxon>
        <taxon>Agaricomycotina</taxon>
        <taxon>Agaricomycetes</taxon>
        <taxon>Agaricomycetidae</taxon>
        <taxon>Agaricales</taxon>
        <taxon>Marasmiineae</taxon>
        <taxon>Marasmiaceae</taxon>
        <taxon>Marasmius</taxon>
    </lineage>
</organism>
<dbReference type="EMBL" id="JBBXMP010000111">
    <property type="protein sequence ID" value="KAL0062211.1"/>
    <property type="molecule type" value="Genomic_DNA"/>
</dbReference>
<keyword evidence="2" id="KW-1185">Reference proteome</keyword>
<protein>
    <submittedName>
        <fullName evidence="1">Uncharacterized protein</fullName>
    </submittedName>
</protein>
<evidence type="ECO:0000313" key="2">
    <source>
        <dbReference type="Proteomes" id="UP001437256"/>
    </source>
</evidence>
<reference evidence="1 2" key="1">
    <citation type="submission" date="2024-05" db="EMBL/GenBank/DDBJ databases">
        <title>A draft genome resource for the thread blight pathogen Marasmius tenuissimus strain MS-2.</title>
        <authorList>
            <person name="Yulfo-Soto G.E."/>
            <person name="Baruah I.K."/>
            <person name="Amoako-Attah I."/>
            <person name="Bukari Y."/>
            <person name="Meinhardt L.W."/>
            <person name="Bailey B.A."/>
            <person name="Cohen S.P."/>
        </authorList>
    </citation>
    <scope>NUCLEOTIDE SEQUENCE [LARGE SCALE GENOMIC DNA]</scope>
    <source>
        <strain evidence="1 2">MS-2</strain>
    </source>
</reference>
<comment type="caution">
    <text evidence="1">The sequence shown here is derived from an EMBL/GenBank/DDBJ whole genome shotgun (WGS) entry which is preliminary data.</text>
</comment>
<gene>
    <name evidence="1" type="ORF">AAF712_010893</name>
</gene>